<dbReference type="InterPro" id="IPR002673">
    <property type="entry name" value="Ribosomal_eL29"/>
</dbReference>
<dbReference type="GO" id="GO:0003735">
    <property type="term" value="F:structural constituent of ribosome"/>
    <property type="evidence" value="ECO:0007669"/>
    <property type="project" value="UniProtKB-UniRule"/>
</dbReference>
<dbReference type="PANTHER" id="PTHR12884:SF0">
    <property type="entry name" value="60S RIBOSOMAL PROTEIN L29"/>
    <property type="match status" value="1"/>
</dbReference>
<organism evidence="6 7">
    <name type="scientific">Intoshia linei</name>
    <dbReference type="NCBI Taxonomy" id="1819745"/>
    <lineage>
        <taxon>Eukaryota</taxon>
        <taxon>Metazoa</taxon>
        <taxon>Spiralia</taxon>
        <taxon>Lophotrochozoa</taxon>
        <taxon>Mesozoa</taxon>
        <taxon>Orthonectida</taxon>
        <taxon>Rhopaluridae</taxon>
        <taxon>Intoshia</taxon>
    </lineage>
</organism>
<evidence type="ECO:0000256" key="4">
    <source>
        <dbReference type="RuleBase" id="RU364026"/>
    </source>
</evidence>
<comment type="similarity">
    <text evidence="1 4">Belongs to the eukaryotic ribosomal protein eL29 family.</text>
</comment>
<keyword evidence="7" id="KW-1185">Reference proteome</keyword>
<keyword evidence="2 4" id="KW-0689">Ribosomal protein</keyword>
<comment type="caution">
    <text evidence="6">The sequence shown here is derived from an EMBL/GenBank/DDBJ whole genome shotgun (WGS) entry which is preliminary data.</text>
</comment>
<reference evidence="6 7" key="1">
    <citation type="submission" date="2016-04" db="EMBL/GenBank/DDBJ databases">
        <title>The genome of Intoshia linei affirms orthonectids as highly simplified spiralians.</title>
        <authorList>
            <person name="Mikhailov K.V."/>
            <person name="Slusarev G.S."/>
            <person name="Nikitin M.A."/>
            <person name="Logacheva M.D."/>
            <person name="Penin A."/>
            <person name="Aleoshin V."/>
            <person name="Panchin Y.V."/>
        </authorList>
    </citation>
    <scope>NUCLEOTIDE SEQUENCE [LARGE SCALE GENOMIC DNA]</scope>
    <source>
        <strain evidence="6">Intl2013</strain>
        <tissue evidence="6">Whole animal</tissue>
    </source>
</reference>
<dbReference type="PANTHER" id="PTHR12884">
    <property type="entry name" value="60S RIBOSOMAL PROTEIN L29"/>
    <property type="match status" value="1"/>
</dbReference>
<keyword evidence="3 4" id="KW-0687">Ribonucleoprotein</keyword>
<dbReference type="Gene3D" id="6.10.140.1730">
    <property type="match status" value="1"/>
</dbReference>
<accession>A0A177B061</accession>
<dbReference type="GO" id="GO:0022625">
    <property type="term" value="C:cytosolic large ribosomal subunit"/>
    <property type="evidence" value="ECO:0007669"/>
    <property type="project" value="TreeGrafter"/>
</dbReference>
<evidence type="ECO:0000313" key="7">
    <source>
        <dbReference type="Proteomes" id="UP000078046"/>
    </source>
</evidence>
<evidence type="ECO:0000256" key="1">
    <source>
        <dbReference type="ARBA" id="ARBA00010247"/>
    </source>
</evidence>
<feature type="region of interest" description="Disordered" evidence="5">
    <location>
        <begin position="1"/>
        <end position="28"/>
    </location>
</feature>
<dbReference type="GO" id="GO:0002181">
    <property type="term" value="P:cytoplasmic translation"/>
    <property type="evidence" value="ECO:0007669"/>
    <property type="project" value="TreeGrafter"/>
</dbReference>
<dbReference type="Pfam" id="PF01779">
    <property type="entry name" value="Ribosomal_L29e"/>
    <property type="match status" value="1"/>
</dbReference>
<dbReference type="Proteomes" id="UP000078046">
    <property type="component" value="Unassembled WGS sequence"/>
</dbReference>
<dbReference type="EMBL" id="LWCA01000768">
    <property type="protein sequence ID" value="OAF67011.1"/>
    <property type="molecule type" value="Genomic_DNA"/>
</dbReference>
<evidence type="ECO:0000256" key="3">
    <source>
        <dbReference type="ARBA" id="ARBA00023274"/>
    </source>
</evidence>
<sequence>MAKSKNTSHHHQNRKDHRGGIKKPKRQLKMSLRGLEQKYVRNMKYAKKNNKKVAN</sequence>
<protein>
    <recommendedName>
        <fullName evidence="4">60S ribosomal protein L29</fullName>
    </recommendedName>
</protein>
<proteinExistence type="inferred from homology"/>
<name>A0A177B061_9BILA</name>
<dbReference type="AlphaFoldDB" id="A0A177B061"/>
<evidence type="ECO:0000313" key="6">
    <source>
        <dbReference type="EMBL" id="OAF67011.1"/>
    </source>
</evidence>
<dbReference type="OrthoDB" id="996720at2759"/>
<evidence type="ECO:0000256" key="2">
    <source>
        <dbReference type="ARBA" id="ARBA00022980"/>
    </source>
</evidence>
<gene>
    <name evidence="6" type="ORF">A3Q56_05258</name>
</gene>
<evidence type="ECO:0000256" key="5">
    <source>
        <dbReference type="SAM" id="MobiDB-lite"/>
    </source>
</evidence>